<dbReference type="OrthoDB" id="7314499at2"/>
<dbReference type="PANTHER" id="PTHR11365:SF23">
    <property type="entry name" value="HYPOTHETICAL 5-OXOPROLINASE (EUROFUNG)-RELATED"/>
    <property type="match status" value="1"/>
</dbReference>
<dbReference type="EMBL" id="RJKX01000011">
    <property type="protein sequence ID" value="ROQ01957.1"/>
    <property type="molecule type" value="Genomic_DNA"/>
</dbReference>
<keyword evidence="4" id="KW-1185">Reference proteome</keyword>
<accession>A0A3N1MGR7</accession>
<evidence type="ECO:0000259" key="2">
    <source>
        <dbReference type="Pfam" id="PF05378"/>
    </source>
</evidence>
<dbReference type="InterPro" id="IPR002821">
    <property type="entry name" value="Hydantoinase_A"/>
</dbReference>
<evidence type="ECO:0000259" key="1">
    <source>
        <dbReference type="Pfam" id="PF01968"/>
    </source>
</evidence>
<dbReference type="GO" id="GO:0005829">
    <property type="term" value="C:cytosol"/>
    <property type="evidence" value="ECO:0007669"/>
    <property type="project" value="TreeGrafter"/>
</dbReference>
<dbReference type="Proteomes" id="UP000278222">
    <property type="component" value="Unassembled WGS sequence"/>
</dbReference>
<dbReference type="PANTHER" id="PTHR11365">
    <property type="entry name" value="5-OXOPROLINASE RELATED"/>
    <property type="match status" value="1"/>
</dbReference>
<dbReference type="AlphaFoldDB" id="A0A3N1MGR7"/>
<dbReference type="InterPro" id="IPR008040">
    <property type="entry name" value="Hydant_A_N"/>
</dbReference>
<feature type="domain" description="Hydantoinase/oxoprolinase N-terminal" evidence="2">
    <location>
        <begin position="4"/>
        <end position="179"/>
    </location>
</feature>
<gene>
    <name evidence="3" type="ORF">EDC65_1144</name>
</gene>
<reference evidence="3 4" key="1">
    <citation type="submission" date="2018-11" db="EMBL/GenBank/DDBJ databases">
        <title>Genomic Encyclopedia of Type Strains, Phase IV (KMG-IV): sequencing the most valuable type-strain genomes for metagenomic binning, comparative biology and taxonomic classification.</title>
        <authorList>
            <person name="Goeker M."/>
        </authorList>
    </citation>
    <scope>NUCLEOTIDE SEQUENCE [LARGE SCALE GENOMIC DNA]</scope>
    <source>
        <strain evidence="3 4">DSM 5900</strain>
    </source>
</reference>
<evidence type="ECO:0000313" key="3">
    <source>
        <dbReference type="EMBL" id="ROQ01957.1"/>
    </source>
</evidence>
<sequence length="699" mass="73173">MGYRLGIDIGGTFTDLVFLAPDGQVLTAKVLSTPDDYSRGIAEGLSAVFAAGQAAADAITQVVHGTTVATNAILEGKGARVGLLTTEGFRDVLEIRRLRMPVLYDINWQKPKPLVDRARRQEVGERIDAEGRVERPLDIATAEAAIDVLLAEGVEAIAICLLNAYASGVHEEELAAIVARRAPGIPVCLSSALLPEIKEYERTSTTVVNAYIVPVVSRYLRLLTGGLADLGVTAPLQVMQSSGGAMGVEAASTRPIHLIESGPAAGVVGAAELSRRLDGRPLIAFDMGGTTAKAALVSQGRFDRVGSLEVGGGINVAGRLLNGGGYHVRAPAIDIAEVGAGGGSLVRLDGGGGLRIGPESAGAMPGPACYGRGGTQPTVTDANVVLGFVNPAYLAGGSIPIDAELSRRAIAEHVAGPLGLELEAAAWGVHRVANAAMARALRAVSTERGRDPRDFSVLAFGGNGPIHAAALAASLDVRRILIPPVPGLFSALGMLFPDTEHHYVRTFKHRLDALDLAALEAAFAMLEAEGARALAADAYAASAMRFERLADLRYLGENSELTLALRSDGPARDVLRVDFDAAHEATYGYHSADEVVEIVNLRVVARGLSSAPRVPDGLAVSAALGARAPEGKRRVHFGPDHGTLEAQVVGRRAIGAAWEDGPLLIEEYDSTTVVPPGARVRRILWDVLEIELADPRGAR</sequence>
<dbReference type="InterPro" id="IPR043129">
    <property type="entry name" value="ATPase_NBD"/>
</dbReference>
<dbReference type="SUPFAM" id="SSF53067">
    <property type="entry name" value="Actin-like ATPase domain"/>
    <property type="match status" value="1"/>
</dbReference>
<dbReference type="GO" id="GO:0017168">
    <property type="term" value="F:5-oxoprolinase (ATP-hydrolyzing) activity"/>
    <property type="evidence" value="ECO:0007669"/>
    <property type="project" value="TreeGrafter"/>
</dbReference>
<feature type="domain" description="Hydantoinase A/oxoprolinase" evidence="1">
    <location>
        <begin position="202"/>
        <end position="501"/>
    </location>
</feature>
<dbReference type="InterPro" id="IPR045079">
    <property type="entry name" value="Oxoprolinase-like"/>
</dbReference>
<dbReference type="GO" id="GO:0006749">
    <property type="term" value="P:glutathione metabolic process"/>
    <property type="evidence" value="ECO:0007669"/>
    <property type="project" value="TreeGrafter"/>
</dbReference>
<dbReference type="Pfam" id="PF01968">
    <property type="entry name" value="Hydantoinase_A"/>
    <property type="match status" value="1"/>
</dbReference>
<dbReference type="Gene3D" id="3.30.420.40">
    <property type="match status" value="1"/>
</dbReference>
<organism evidence="3 4">
    <name type="scientific">Stella humosa</name>
    <dbReference type="NCBI Taxonomy" id="94"/>
    <lineage>
        <taxon>Bacteria</taxon>
        <taxon>Pseudomonadati</taxon>
        <taxon>Pseudomonadota</taxon>
        <taxon>Alphaproteobacteria</taxon>
        <taxon>Rhodospirillales</taxon>
        <taxon>Stellaceae</taxon>
        <taxon>Stella</taxon>
    </lineage>
</organism>
<name>A0A3N1MGR7_9PROT</name>
<protein>
    <submittedName>
        <fullName evidence="3">N-methylhydantoinase A</fullName>
    </submittedName>
</protein>
<dbReference type="RefSeq" id="WP_123688663.1">
    <property type="nucleotide sequence ID" value="NZ_AP019700.1"/>
</dbReference>
<proteinExistence type="predicted"/>
<evidence type="ECO:0000313" key="4">
    <source>
        <dbReference type="Proteomes" id="UP000278222"/>
    </source>
</evidence>
<dbReference type="Pfam" id="PF05378">
    <property type="entry name" value="Hydant_A_N"/>
    <property type="match status" value="1"/>
</dbReference>
<comment type="caution">
    <text evidence="3">The sequence shown here is derived from an EMBL/GenBank/DDBJ whole genome shotgun (WGS) entry which is preliminary data.</text>
</comment>